<evidence type="ECO:0000313" key="4">
    <source>
        <dbReference type="Proteomes" id="UP000460435"/>
    </source>
</evidence>
<gene>
    <name evidence="3" type="ORF">F7O44_08140</name>
</gene>
<keyword evidence="2" id="KW-0812">Transmembrane</keyword>
<keyword evidence="4" id="KW-1185">Reference proteome</keyword>
<keyword evidence="2" id="KW-0472">Membrane</keyword>
<proteinExistence type="predicted"/>
<feature type="region of interest" description="Disordered" evidence="1">
    <location>
        <begin position="198"/>
        <end position="229"/>
    </location>
</feature>
<dbReference type="EMBL" id="WLZY01000002">
    <property type="protein sequence ID" value="NDL57037.1"/>
    <property type="molecule type" value="Genomic_DNA"/>
</dbReference>
<dbReference type="AlphaFoldDB" id="A0A7K3M1X1"/>
<dbReference type="Proteomes" id="UP000460435">
    <property type="component" value="Unassembled WGS sequence"/>
</dbReference>
<feature type="transmembrane region" description="Helical" evidence="2">
    <location>
        <begin position="6"/>
        <end position="25"/>
    </location>
</feature>
<organism evidence="3 4">
    <name type="scientific">Phytoactinopolyspora mesophila</name>
    <dbReference type="NCBI Taxonomy" id="2650750"/>
    <lineage>
        <taxon>Bacteria</taxon>
        <taxon>Bacillati</taxon>
        <taxon>Actinomycetota</taxon>
        <taxon>Actinomycetes</taxon>
        <taxon>Jiangellales</taxon>
        <taxon>Jiangellaceae</taxon>
        <taxon>Phytoactinopolyspora</taxon>
    </lineage>
</organism>
<accession>A0A7K3M1X1</accession>
<keyword evidence="2" id="KW-1133">Transmembrane helix</keyword>
<evidence type="ECO:0000256" key="2">
    <source>
        <dbReference type="SAM" id="Phobius"/>
    </source>
</evidence>
<protein>
    <recommendedName>
        <fullName evidence="5">DUF4760 domain-containing protein</fullName>
    </recommendedName>
</protein>
<dbReference type="RefSeq" id="WP_162449723.1">
    <property type="nucleotide sequence ID" value="NZ_WLZY01000002.1"/>
</dbReference>
<comment type="caution">
    <text evidence="3">The sequence shown here is derived from an EMBL/GenBank/DDBJ whole genome shotgun (WGS) entry which is preliminary data.</text>
</comment>
<evidence type="ECO:0000313" key="3">
    <source>
        <dbReference type="EMBL" id="NDL57037.1"/>
    </source>
</evidence>
<evidence type="ECO:0000256" key="1">
    <source>
        <dbReference type="SAM" id="MobiDB-lite"/>
    </source>
</evidence>
<name>A0A7K3M1X1_9ACTN</name>
<sequence>MLAVVVAGGIGVTGTIVGVVMTTWLGRSAERRRLAAEDDRRWLADRRRVYAAFLVLSQSMLREIDGVAVFLPYRGDEKVADEDEAFMADGLMDYFGRWNDQIQPALSDVQLVAGSGVADLADGVSGALMEITVVLEKRGPFVNYYPGWFRAQDLLGVLRNAMRAELGLNDAIETDYPRGAEWPWLQDRPSEEEYIRRQTEIPGRPPLTPSEKACLAESEDGKSASSGAA</sequence>
<evidence type="ECO:0008006" key="5">
    <source>
        <dbReference type="Google" id="ProtNLM"/>
    </source>
</evidence>
<reference evidence="3 4" key="1">
    <citation type="submission" date="2019-11" db="EMBL/GenBank/DDBJ databases">
        <authorList>
            <person name="Li X.-J."/>
            <person name="Feng X.-M."/>
        </authorList>
    </citation>
    <scope>NUCLEOTIDE SEQUENCE [LARGE SCALE GENOMIC DNA]</scope>
    <source>
        <strain evidence="3 4">XMNu-373</strain>
    </source>
</reference>